<dbReference type="KEGG" id="gce:KYE46_07775"/>
<dbReference type="InterPro" id="IPR012863">
    <property type="entry name" value="DUF1636"/>
</dbReference>
<accession>A0A8F6U0G0</accession>
<evidence type="ECO:0000313" key="1">
    <source>
        <dbReference type="EMBL" id="QXT41102.1"/>
    </source>
</evidence>
<keyword evidence="2" id="KW-1185">Reference proteome</keyword>
<dbReference type="Proteomes" id="UP000825009">
    <property type="component" value="Chromosome"/>
</dbReference>
<sequence>MSPAVVLHLCSTCDPSGFSGARDGLQAALSSAGIDAAVVAQPCMNACAAPVSLALQGAGRATYFFGGIDPEADLADIVATVKCYLASPEGWIEDATACGRLRHCLKGRIPALPRG</sequence>
<dbReference type="AlphaFoldDB" id="A0A8F6U0G0"/>
<proteinExistence type="predicted"/>
<name>A0A8F6U0G0_9RHOB</name>
<organism evidence="1 2">
    <name type="scientific">Gymnodinialimonas ceratoperidinii</name>
    <dbReference type="NCBI Taxonomy" id="2856823"/>
    <lineage>
        <taxon>Bacteria</taxon>
        <taxon>Pseudomonadati</taxon>
        <taxon>Pseudomonadota</taxon>
        <taxon>Alphaproteobacteria</taxon>
        <taxon>Rhodobacterales</taxon>
        <taxon>Paracoccaceae</taxon>
        <taxon>Gymnodinialimonas</taxon>
    </lineage>
</organism>
<gene>
    <name evidence="1" type="ORF">KYE46_07775</name>
</gene>
<evidence type="ECO:0000313" key="2">
    <source>
        <dbReference type="Proteomes" id="UP000825009"/>
    </source>
</evidence>
<dbReference type="Pfam" id="PF07845">
    <property type="entry name" value="DUF1636"/>
    <property type="match status" value="1"/>
</dbReference>
<protein>
    <submittedName>
        <fullName evidence="1">DUF1636 domain-containing protein</fullName>
    </submittedName>
</protein>
<dbReference type="RefSeq" id="WP_219004722.1">
    <property type="nucleotide sequence ID" value="NZ_CP079194.1"/>
</dbReference>
<reference evidence="1 2" key="1">
    <citation type="submission" date="2021-07" db="EMBL/GenBank/DDBJ databases">
        <title>A novel Jannaschia species isolated from marine dinoflagellate Ceratoperidinium margalefii.</title>
        <authorList>
            <person name="Jiang Y."/>
            <person name="Li Z."/>
        </authorList>
    </citation>
    <scope>NUCLEOTIDE SEQUENCE [LARGE SCALE GENOMIC DNA]</scope>
    <source>
        <strain evidence="1 2">J12C1-MA-4</strain>
    </source>
</reference>
<dbReference type="EMBL" id="CP079194">
    <property type="protein sequence ID" value="QXT41102.1"/>
    <property type="molecule type" value="Genomic_DNA"/>
</dbReference>